<feature type="compositionally biased region" description="Basic residues" evidence="2">
    <location>
        <begin position="1"/>
        <end position="11"/>
    </location>
</feature>
<protein>
    <recommendedName>
        <fullName evidence="3">C2H2-type domain-containing protein</fullName>
    </recommendedName>
</protein>
<organism evidence="4 5">
    <name type="scientific">Synaphobranchus kaupii</name>
    <name type="common">Kaup's arrowtooth eel</name>
    <dbReference type="NCBI Taxonomy" id="118154"/>
    <lineage>
        <taxon>Eukaryota</taxon>
        <taxon>Metazoa</taxon>
        <taxon>Chordata</taxon>
        <taxon>Craniata</taxon>
        <taxon>Vertebrata</taxon>
        <taxon>Euteleostomi</taxon>
        <taxon>Actinopterygii</taxon>
        <taxon>Neopterygii</taxon>
        <taxon>Teleostei</taxon>
        <taxon>Anguilliformes</taxon>
        <taxon>Synaphobranchidae</taxon>
        <taxon>Synaphobranchus</taxon>
    </lineage>
</organism>
<comment type="caution">
    <text evidence="4">The sequence shown here is derived from an EMBL/GenBank/DDBJ whole genome shotgun (WGS) entry which is preliminary data.</text>
</comment>
<dbReference type="AlphaFoldDB" id="A0A9Q1EB43"/>
<dbReference type="Proteomes" id="UP001152622">
    <property type="component" value="Chromosome 20"/>
</dbReference>
<evidence type="ECO:0000313" key="5">
    <source>
        <dbReference type="Proteomes" id="UP001152622"/>
    </source>
</evidence>
<dbReference type="InterPro" id="IPR013087">
    <property type="entry name" value="Znf_C2H2_type"/>
</dbReference>
<feature type="domain" description="C2H2-type" evidence="3">
    <location>
        <begin position="77"/>
        <end position="99"/>
    </location>
</feature>
<dbReference type="PROSITE" id="PS00028">
    <property type="entry name" value="ZINC_FINGER_C2H2_1"/>
    <property type="match status" value="1"/>
</dbReference>
<evidence type="ECO:0000256" key="2">
    <source>
        <dbReference type="SAM" id="MobiDB-lite"/>
    </source>
</evidence>
<proteinExistence type="predicted"/>
<keyword evidence="1" id="KW-0863">Zinc-finger</keyword>
<name>A0A9Q1EB43_SYNKA</name>
<sequence>MSRRKQAKPRSVKAVDEGEGSEFTGSWESPSVHTDVTGPDRDAEQKERRAGLEDGDQSVTSHDDRVCEDDLDDESIFTCDNCQQDFECLAELTEHRTHHCPAVFCLSHYRSLLPIFHNLVTKNWNERYLVGANLVWSMRRWSERV</sequence>
<feature type="compositionally biased region" description="Polar residues" evidence="2">
    <location>
        <begin position="23"/>
        <end position="34"/>
    </location>
</feature>
<evidence type="ECO:0000259" key="3">
    <source>
        <dbReference type="PROSITE" id="PS50157"/>
    </source>
</evidence>
<keyword evidence="5" id="KW-1185">Reference proteome</keyword>
<keyword evidence="1" id="KW-0862">Zinc</keyword>
<accession>A0A9Q1EB43</accession>
<gene>
    <name evidence="4" type="ORF">SKAU_G00388390</name>
</gene>
<feature type="region of interest" description="Disordered" evidence="2">
    <location>
        <begin position="1"/>
        <end position="65"/>
    </location>
</feature>
<dbReference type="EMBL" id="JAINUF010000020">
    <property type="protein sequence ID" value="KAJ8335497.1"/>
    <property type="molecule type" value="Genomic_DNA"/>
</dbReference>
<evidence type="ECO:0000256" key="1">
    <source>
        <dbReference type="PROSITE-ProRule" id="PRU00042"/>
    </source>
</evidence>
<evidence type="ECO:0000313" key="4">
    <source>
        <dbReference type="EMBL" id="KAJ8335497.1"/>
    </source>
</evidence>
<dbReference type="PROSITE" id="PS50157">
    <property type="entry name" value="ZINC_FINGER_C2H2_2"/>
    <property type="match status" value="1"/>
</dbReference>
<dbReference type="GO" id="GO:0008270">
    <property type="term" value="F:zinc ion binding"/>
    <property type="evidence" value="ECO:0007669"/>
    <property type="project" value="UniProtKB-KW"/>
</dbReference>
<feature type="compositionally biased region" description="Basic and acidic residues" evidence="2">
    <location>
        <begin position="38"/>
        <end position="52"/>
    </location>
</feature>
<reference evidence="4" key="1">
    <citation type="journal article" date="2023" name="Science">
        <title>Genome structures resolve the early diversification of teleost fishes.</title>
        <authorList>
            <person name="Parey E."/>
            <person name="Louis A."/>
            <person name="Montfort J."/>
            <person name="Bouchez O."/>
            <person name="Roques C."/>
            <person name="Iampietro C."/>
            <person name="Lluch J."/>
            <person name="Castinel A."/>
            <person name="Donnadieu C."/>
            <person name="Desvignes T."/>
            <person name="Floi Bucao C."/>
            <person name="Jouanno E."/>
            <person name="Wen M."/>
            <person name="Mejri S."/>
            <person name="Dirks R."/>
            <person name="Jansen H."/>
            <person name="Henkel C."/>
            <person name="Chen W.J."/>
            <person name="Zahm M."/>
            <person name="Cabau C."/>
            <person name="Klopp C."/>
            <person name="Thompson A.W."/>
            <person name="Robinson-Rechavi M."/>
            <person name="Braasch I."/>
            <person name="Lecointre G."/>
            <person name="Bobe J."/>
            <person name="Postlethwait J.H."/>
            <person name="Berthelot C."/>
            <person name="Roest Crollius H."/>
            <person name="Guiguen Y."/>
        </authorList>
    </citation>
    <scope>NUCLEOTIDE SEQUENCE</scope>
    <source>
        <strain evidence="4">WJC10195</strain>
    </source>
</reference>
<keyword evidence="1" id="KW-0479">Metal-binding</keyword>
<dbReference type="OrthoDB" id="10014897at2759"/>